<gene>
    <name evidence="2" type="ORF">GTP56_28275</name>
</gene>
<protein>
    <submittedName>
        <fullName evidence="2">Inovirus-type Gp2 protein</fullName>
    </submittedName>
</protein>
<dbReference type="AlphaFoldDB" id="A0A7X4H640"/>
<dbReference type="InterPro" id="IPR057271">
    <property type="entry name" value="YagK_YfjJ_C"/>
</dbReference>
<accession>A0A7X4H640</accession>
<dbReference type="RefSeq" id="WP_161052562.1">
    <property type="nucleotide sequence ID" value="NZ_WWCR01000063.1"/>
</dbReference>
<dbReference type="EMBL" id="WWCR01000063">
    <property type="protein sequence ID" value="MYM76065.1"/>
    <property type="molecule type" value="Genomic_DNA"/>
</dbReference>
<name>A0A7X4H640_9BURK</name>
<evidence type="ECO:0000313" key="3">
    <source>
        <dbReference type="Proteomes" id="UP000469734"/>
    </source>
</evidence>
<sequence>MMEKEKVDRTIDSKNQILKKYLKINDRDMYRNIDKERNLSFDYENFNERTDLRSAEGIIYSGFGNCLINIEELVKQIEKSDLLAYQYRSNGLINNRSSYVLTKIGENLVPYFSAMIECFEDGFEYSEHVNAFFNSLNAIYSRTQNSQCLPRTPQFFNELVTRIRDEAASKTFKRKVAVRNHNVIRNFESVYDLVDSLFLKYSRLLVLRIDLCYRKEARNSISAEKASEHRKDFLNRSRGNSIFNHRVGYIWKLEYGEYDKHHFHFAFFFDGAKVRNDWFIGNEIGKYWIEFTQGDGAYHVCYKTQYKRPGVGMIRHDDRQMRDNLMFSLAYLVKKEQFLRKKISKRAKAFSTSFKPKSRVGARGRKRKSLNEALVIN</sequence>
<feature type="domain" description="YagK/YfjJ C-terminal" evidence="1">
    <location>
        <begin position="200"/>
        <end position="353"/>
    </location>
</feature>
<evidence type="ECO:0000259" key="1">
    <source>
        <dbReference type="Pfam" id="PF11726"/>
    </source>
</evidence>
<dbReference type="Proteomes" id="UP000469734">
    <property type="component" value="Unassembled WGS sequence"/>
</dbReference>
<organism evidence="2 3">
    <name type="scientific">Duganella margarita</name>
    <dbReference type="NCBI Taxonomy" id="2692170"/>
    <lineage>
        <taxon>Bacteria</taxon>
        <taxon>Pseudomonadati</taxon>
        <taxon>Pseudomonadota</taxon>
        <taxon>Betaproteobacteria</taxon>
        <taxon>Burkholderiales</taxon>
        <taxon>Oxalobacteraceae</taxon>
        <taxon>Telluria group</taxon>
        <taxon>Duganella</taxon>
    </lineage>
</organism>
<reference evidence="2 3" key="1">
    <citation type="submission" date="2019-12" db="EMBL/GenBank/DDBJ databases">
        <title>Novel species isolated from a subtropical stream in China.</title>
        <authorList>
            <person name="Lu H."/>
        </authorList>
    </citation>
    <scope>NUCLEOTIDE SEQUENCE [LARGE SCALE GENOMIC DNA]</scope>
    <source>
        <strain evidence="2 3">FT134W</strain>
    </source>
</reference>
<dbReference type="Pfam" id="PF11726">
    <property type="entry name" value="YagK_YfjJ_C"/>
    <property type="match status" value="1"/>
</dbReference>
<evidence type="ECO:0000313" key="2">
    <source>
        <dbReference type="EMBL" id="MYM76065.1"/>
    </source>
</evidence>
<proteinExistence type="predicted"/>
<comment type="caution">
    <text evidence="2">The sequence shown here is derived from an EMBL/GenBank/DDBJ whole genome shotgun (WGS) entry which is preliminary data.</text>
</comment>